<gene>
    <name evidence="2" type="ORF">GCM10009105_35280</name>
</gene>
<evidence type="ECO:0000256" key="1">
    <source>
        <dbReference type="SAM" id="SignalP"/>
    </source>
</evidence>
<accession>A0ABP3U517</accession>
<dbReference type="Proteomes" id="UP001501523">
    <property type="component" value="Unassembled WGS sequence"/>
</dbReference>
<sequence>MRHAVLVCVLALSAPPSLFAQDAASESSAIASVTQLDTLVVSGVQPGPGMWKVSKGDHVLWVLGTLSPLPKKIEWQAHEVEAAIAQSQEVLASPEVAVSANVGFFGQLALLPSLIGIRKNPDDASLEQVVPPELYARWSVLKGKYIGRSNKVEKWRPIFAALELYEAALEKAGLADSGIVQKKVKAAAKRAHVVTTTPRVELVIDEPKATLKEFKSTPLNDLDCFRKTLDRIDTDLGTMTARANAWATGDLDALRKLPYTDQMTACRAAITEANLARKRGMTDVDTRIEKAWLDAASAALVKNQVTFAMLPIRHLLAADGYLSRLRTQGYAVEEPGALVEDGAETQSGTR</sequence>
<feature type="chain" id="PRO_5046106282" evidence="1">
    <location>
        <begin position="21"/>
        <end position="350"/>
    </location>
</feature>
<evidence type="ECO:0000313" key="2">
    <source>
        <dbReference type="EMBL" id="GAA0723342.1"/>
    </source>
</evidence>
<comment type="caution">
    <text evidence="2">The sequence shown here is derived from an EMBL/GenBank/DDBJ whole genome shotgun (WGS) entry which is preliminary data.</text>
</comment>
<protein>
    <submittedName>
        <fullName evidence="2">TraB/GumN family protein</fullName>
    </submittedName>
</protein>
<dbReference type="CDD" id="cd14788">
    <property type="entry name" value="GumN"/>
    <property type="match status" value="1"/>
</dbReference>
<dbReference type="InterPro" id="IPR002816">
    <property type="entry name" value="TraB/PrgY/GumN_fam"/>
</dbReference>
<reference evidence="3" key="1">
    <citation type="journal article" date="2019" name="Int. J. Syst. Evol. Microbiol.">
        <title>The Global Catalogue of Microorganisms (GCM) 10K type strain sequencing project: providing services to taxonomists for standard genome sequencing and annotation.</title>
        <authorList>
            <consortium name="The Broad Institute Genomics Platform"/>
            <consortium name="The Broad Institute Genome Sequencing Center for Infectious Disease"/>
            <person name="Wu L."/>
            <person name="Ma J."/>
        </authorList>
    </citation>
    <scope>NUCLEOTIDE SEQUENCE [LARGE SCALE GENOMIC DNA]</scope>
    <source>
        <strain evidence="3">JCM 15421</strain>
    </source>
</reference>
<evidence type="ECO:0000313" key="3">
    <source>
        <dbReference type="Proteomes" id="UP001501523"/>
    </source>
</evidence>
<feature type="signal peptide" evidence="1">
    <location>
        <begin position="1"/>
        <end position="20"/>
    </location>
</feature>
<dbReference type="EMBL" id="BAAAEU010000025">
    <property type="protein sequence ID" value="GAA0723342.1"/>
    <property type="molecule type" value="Genomic_DNA"/>
</dbReference>
<organism evidence="2 3">
    <name type="scientific">Dokdonella soli</name>
    <dbReference type="NCBI Taxonomy" id="529810"/>
    <lineage>
        <taxon>Bacteria</taxon>
        <taxon>Pseudomonadati</taxon>
        <taxon>Pseudomonadota</taxon>
        <taxon>Gammaproteobacteria</taxon>
        <taxon>Lysobacterales</taxon>
        <taxon>Rhodanobacteraceae</taxon>
        <taxon>Dokdonella</taxon>
    </lineage>
</organism>
<dbReference type="RefSeq" id="WP_343793632.1">
    <property type="nucleotide sequence ID" value="NZ_BAAAEU010000025.1"/>
</dbReference>
<keyword evidence="1" id="KW-0732">Signal</keyword>
<keyword evidence="3" id="KW-1185">Reference proteome</keyword>
<proteinExistence type="predicted"/>
<dbReference type="Pfam" id="PF01963">
    <property type="entry name" value="TraB_PrgY_gumN"/>
    <property type="match status" value="1"/>
</dbReference>
<name>A0ABP3U517_9GAMM</name>